<dbReference type="Pfam" id="PF14261">
    <property type="entry name" value="DUF4351"/>
    <property type="match status" value="1"/>
</dbReference>
<dbReference type="EMBL" id="JACJSG010000014">
    <property type="protein sequence ID" value="MBD2501374.1"/>
    <property type="molecule type" value="Genomic_DNA"/>
</dbReference>
<proteinExistence type="predicted"/>
<dbReference type="PANTHER" id="PTHR35586:SF2">
    <property type="entry name" value="SLL1542 PROTEIN"/>
    <property type="match status" value="1"/>
</dbReference>
<evidence type="ECO:0000313" key="3">
    <source>
        <dbReference type="Proteomes" id="UP000661112"/>
    </source>
</evidence>
<name>A0ABR8D2I1_9NOST</name>
<dbReference type="InterPro" id="IPR025587">
    <property type="entry name" value="DUF4351"/>
</dbReference>
<keyword evidence="3" id="KW-1185">Reference proteome</keyword>
<evidence type="ECO:0000313" key="2">
    <source>
        <dbReference type="EMBL" id="MBD2501374.1"/>
    </source>
</evidence>
<dbReference type="Proteomes" id="UP000661112">
    <property type="component" value="Unassembled WGS sequence"/>
</dbReference>
<evidence type="ECO:0000259" key="1">
    <source>
        <dbReference type="Pfam" id="PF14261"/>
    </source>
</evidence>
<dbReference type="NCBIfam" id="TIGR01784">
    <property type="entry name" value="T_den_put_tspse"/>
    <property type="match status" value="1"/>
</dbReference>
<reference evidence="2 3" key="1">
    <citation type="journal article" date="2020" name="ISME J.">
        <title>Comparative genomics reveals insights into cyanobacterial evolution and habitat adaptation.</title>
        <authorList>
            <person name="Chen M.Y."/>
            <person name="Teng W.K."/>
            <person name="Zhao L."/>
            <person name="Hu C.X."/>
            <person name="Zhou Y.K."/>
            <person name="Han B.P."/>
            <person name="Song L.R."/>
            <person name="Shu W.S."/>
        </authorList>
    </citation>
    <scope>NUCLEOTIDE SEQUENCE [LARGE SCALE GENOMIC DNA]</scope>
    <source>
        <strain evidence="2 3">FACHB-119</strain>
    </source>
</reference>
<dbReference type="RefSeq" id="WP_190472047.1">
    <property type="nucleotide sequence ID" value="NZ_JACJSG010000014.1"/>
</dbReference>
<sequence>MRRDSIFYKLFQQCPNLLFQLIATPPINADAYRFDSVAVKEPKFEIDGVFLPPENEGAGVVYFCEVQFQKDEQLYERVFAESSLYFYRNRAKFSDWQVVIIYPSRSVEQSDIYPHRNLLNGNQVHRVFLDELGDIRQLPLWVALMVLTTIEEEKAPETARYLLNRTNQEVSSPTASVIIEIITTIMMYRFEQLNRREVESMLGITLKQTRVYQEIKEEIEDEVRQKAEQEAKAVMANAICRQLAKRLGELSEEIRSAISALPLPALANLSDALLDFTSLADLSSWLEAQQK</sequence>
<dbReference type="InterPro" id="IPR022573">
    <property type="entry name" value="DUF2887"/>
</dbReference>
<organism evidence="2 3">
    <name type="scientific">Anabaena azotica FACHB-119</name>
    <dbReference type="NCBI Taxonomy" id="947527"/>
    <lineage>
        <taxon>Bacteria</taxon>
        <taxon>Bacillati</taxon>
        <taxon>Cyanobacteriota</taxon>
        <taxon>Cyanophyceae</taxon>
        <taxon>Nostocales</taxon>
        <taxon>Nostocaceae</taxon>
        <taxon>Anabaena</taxon>
        <taxon>Anabaena azotica</taxon>
    </lineage>
</organism>
<dbReference type="InterPro" id="IPR010106">
    <property type="entry name" value="RpnA"/>
</dbReference>
<comment type="caution">
    <text evidence="2">The sequence shown here is derived from an EMBL/GenBank/DDBJ whole genome shotgun (WGS) entry which is preliminary data.</text>
</comment>
<gene>
    <name evidence="2" type="ORF">H6G83_12315</name>
</gene>
<dbReference type="PANTHER" id="PTHR35586">
    <property type="entry name" value="SLL1691 PROTEIN"/>
    <property type="match status" value="1"/>
</dbReference>
<accession>A0ABR8D2I1</accession>
<dbReference type="Pfam" id="PF11103">
    <property type="entry name" value="DUF2887"/>
    <property type="match status" value="1"/>
</dbReference>
<feature type="domain" description="DUF4351" evidence="1">
    <location>
        <begin position="234"/>
        <end position="286"/>
    </location>
</feature>
<protein>
    <submittedName>
        <fullName evidence="2">Rpn family recombination-promoting nuclease/putative transposase</fullName>
    </submittedName>
</protein>